<dbReference type="Proteomes" id="UP000887575">
    <property type="component" value="Unassembled WGS sequence"/>
</dbReference>
<dbReference type="WBParaSite" id="MBELARI_LOCUS14914">
    <property type="protein sequence ID" value="MBELARI_LOCUS14914"/>
    <property type="gene ID" value="MBELARI_LOCUS14914"/>
</dbReference>
<organism evidence="2 3">
    <name type="scientific">Mesorhabditis belari</name>
    <dbReference type="NCBI Taxonomy" id="2138241"/>
    <lineage>
        <taxon>Eukaryota</taxon>
        <taxon>Metazoa</taxon>
        <taxon>Ecdysozoa</taxon>
        <taxon>Nematoda</taxon>
        <taxon>Chromadorea</taxon>
        <taxon>Rhabditida</taxon>
        <taxon>Rhabditina</taxon>
        <taxon>Rhabditomorpha</taxon>
        <taxon>Rhabditoidea</taxon>
        <taxon>Rhabditidae</taxon>
        <taxon>Mesorhabditinae</taxon>
        <taxon>Mesorhabditis</taxon>
    </lineage>
</organism>
<accession>A0AAF3J428</accession>
<dbReference type="AlphaFoldDB" id="A0AAF3J428"/>
<reference evidence="3" key="1">
    <citation type="submission" date="2024-02" db="UniProtKB">
        <authorList>
            <consortium name="WormBaseParasite"/>
        </authorList>
    </citation>
    <scope>IDENTIFICATION</scope>
</reference>
<sequence length="88" mass="9349">MLLRLFLIFLALLTISTMAQLAGSPLSGTGYIRSIRYPIKGLRPFGYGGNGAHFAQRPPIGMPSQSGAYERFGGSYGPGLLTGMLLGK</sequence>
<keyword evidence="1" id="KW-0732">Signal</keyword>
<proteinExistence type="predicted"/>
<feature type="chain" id="PRO_5041900625" evidence="1">
    <location>
        <begin position="20"/>
        <end position="88"/>
    </location>
</feature>
<evidence type="ECO:0000313" key="2">
    <source>
        <dbReference type="Proteomes" id="UP000887575"/>
    </source>
</evidence>
<feature type="signal peptide" evidence="1">
    <location>
        <begin position="1"/>
        <end position="19"/>
    </location>
</feature>
<evidence type="ECO:0000313" key="3">
    <source>
        <dbReference type="WBParaSite" id="MBELARI_LOCUS14914"/>
    </source>
</evidence>
<protein>
    <submittedName>
        <fullName evidence="3">Uncharacterized protein</fullName>
    </submittedName>
</protein>
<evidence type="ECO:0000256" key="1">
    <source>
        <dbReference type="SAM" id="SignalP"/>
    </source>
</evidence>
<keyword evidence="2" id="KW-1185">Reference proteome</keyword>
<name>A0AAF3J428_9BILA</name>